<feature type="domain" description="Helicase C-terminal" evidence="6">
    <location>
        <begin position="152"/>
        <end position="310"/>
    </location>
</feature>
<dbReference type="GO" id="GO:0004386">
    <property type="term" value="F:helicase activity"/>
    <property type="evidence" value="ECO:0007669"/>
    <property type="project" value="UniProtKB-KW"/>
</dbReference>
<protein>
    <submittedName>
        <fullName evidence="7">ATP-dependent DNA helicase</fullName>
    </submittedName>
</protein>
<keyword evidence="8" id="KW-1185">Reference proteome</keyword>
<feature type="region of interest" description="Disordered" evidence="5">
    <location>
        <begin position="783"/>
        <end position="1045"/>
    </location>
</feature>
<evidence type="ECO:0000256" key="3">
    <source>
        <dbReference type="ARBA" id="ARBA00022806"/>
    </source>
</evidence>
<comment type="caution">
    <text evidence="7">The sequence shown here is derived from an EMBL/GenBank/DDBJ whole genome shotgun (WGS) entry which is preliminary data.</text>
</comment>
<dbReference type="RefSeq" id="WP_021692117.1">
    <property type="nucleotide sequence ID" value="NZ_BATB01000001.1"/>
</dbReference>
<dbReference type="PROSITE" id="PS51194">
    <property type="entry name" value="HELICASE_CTER"/>
    <property type="match status" value="1"/>
</dbReference>
<dbReference type="Gene3D" id="3.40.50.300">
    <property type="entry name" value="P-loop containing nucleotide triphosphate hydrolases"/>
    <property type="match status" value="2"/>
</dbReference>
<dbReference type="SUPFAM" id="SSF52540">
    <property type="entry name" value="P-loop containing nucleoside triphosphate hydrolases"/>
    <property type="match status" value="2"/>
</dbReference>
<dbReference type="PANTHER" id="PTHR12131">
    <property type="entry name" value="ATP-DEPENDENT RNA AND DNA HELICASE"/>
    <property type="match status" value="1"/>
</dbReference>
<dbReference type="eggNOG" id="COG4581">
    <property type="taxonomic scope" value="Bacteria"/>
</dbReference>
<dbReference type="SMART" id="SM00490">
    <property type="entry name" value="HELICc"/>
    <property type="match status" value="1"/>
</dbReference>
<dbReference type="Pfam" id="PF22527">
    <property type="entry name" value="DEXQc_Suv3"/>
    <property type="match status" value="1"/>
</dbReference>
<keyword evidence="3 7" id="KW-0347">Helicase</keyword>
<dbReference type="EMBL" id="BATB01000001">
    <property type="protein sequence ID" value="GAD54008.1"/>
    <property type="molecule type" value="Genomic_DNA"/>
</dbReference>
<dbReference type="InterPro" id="IPR027417">
    <property type="entry name" value="P-loop_NTPase"/>
</dbReference>
<dbReference type="InterPro" id="IPR050699">
    <property type="entry name" value="RNA-DNA_Helicase"/>
</dbReference>
<gene>
    <name evidence="7" type="ORF">MBELCI_0060</name>
</gene>
<name>U3AGT5_9RHOB</name>
<feature type="compositionally biased region" description="Basic and acidic residues" evidence="5">
    <location>
        <begin position="1008"/>
        <end position="1017"/>
    </location>
</feature>
<evidence type="ECO:0000259" key="6">
    <source>
        <dbReference type="PROSITE" id="PS51194"/>
    </source>
</evidence>
<dbReference type="AlphaFoldDB" id="U3AGT5"/>
<dbReference type="InterPro" id="IPR055206">
    <property type="entry name" value="DEXQc_SUV3"/>
</dbReference>
<evidence type="ECO:0000256" key="2">
    <source>
        <dbReference type="ARBA" id="ARBA00022801"/>
    </source>
</evidence>
<dbReference type="InterPro" id="IPR001650">
    <property type="entry name" value="Helicase_C-like"/>
</dbReference>
<evidence type="ECO:0000256" key="1">
    <source>
        <dbReference type="ARBA" id="ARBA00022741"/>
    </source>
</evidence>
<dbReference type="PANTHER" id="PTHR12131:SF1">
    <property type="entry name" value="ATP-DEPENDENT RNA HELICASE SUPV3L1, MITOCHONDRIAL-RELATED"/>
    <property type="match status" value="1"/>
</dbReference>
<accession>U3AGT5</accession>
<organism evidence="7 8">
    <name type="scientific">Limimaricola cinnabarinus LL-001</name>
    <dbReference type="NCBI Taxonomy" id="1337093"/>
    <lineage>
        <taxon>Bacteria</taxon>
        <taxon>Pseudomonadati</taxon>
        <taxon>Pseudomonadota</taxon>
        <taxon>Alphaproteobacteria</taxon>
        <taxon>Rhodobacterales</taxon>
        <taxon>Paracoccaceae</taxon>
        <taxon>Limimaricola</taxon>
    </lineage>
</organism>
<dbReference type="OrthoDB" id="9807155at2"/>
<dbReference type="GO" id="GO:0005524">
    <property type="term" value="F:ATP binding"/>
    <property type="evidence" value="ECO:0007669"/>
    <property type="project" value="UniProtKB-KW"/>
</dbReference>
<feature type="compositionally biased region" description="Basic and acidic residues" evidence="5">
    <location>
        <begin position="992"/>
        <end position="1002"/>
    </location>
</feature>
<sequence>MTPSRIGAVLGPTNTGKTHYAIERMLAYRSGIIGLPLRLLAREVYDRIVKARGPSVVALVTGEERIVPPRAAYWVCTVEAMPEMDADFLAVDEIQLCADPERGHVFTDRLLRARGRHETLFLGSETMGPAIRSLVPEAETIRRDRLSTLSYSGSKKLSRMPERSAIVGFSVDSVYAIAELIRRQKGGAAVVMGALSPRTRNAQVEMYQNGDVDYLVATDAIGMGLNLDIGHVAFSSLVKFDGHKMRHLAPDELAQIAGRAGRHRTNGSFGVTGEAQPLDDEVIEAIENHQFRPVTRLFWRNSELQFGSLKRLIQTLEQRTNNPWLGRVRESDDLAALKSLAADPVIAARAHDGSSVRLLWDVCRLPDFRGIGRGEHADMVGQIFAHLQDRGRIPDDWFAKRIERIDRTDGDIDALSKRLAYIRTWTYVAQRKGWVGDESHWRDVTRGVEDRLSDALHGALTQRFVDRRTSVLARRLKQKEVMVAEVTDNGDVTVEGEYVGRLEGFRFRADKAGSPDEAKTLRQAADKALAPQFHLRADRFYNAPDTEIDVTEQGGLMWGSSAVGKLVSGADPFKPQVAAYVDEEAGPEITDKVKRRLQHFIDRKVAATQEPLLALGNDETLTGQAKGFAYRMVENFGVIPRGDIADEVRALDQEARGALRKHGIRFGQFTVFMPALLKPAPTRIRLVLWALSKNLQEFPETPPPGLVTVPATRGAAPGYYAMAGYRAAGERAIRIDMLERLADMLRDRDSKGGFEAVPDMLSITGLTLEQFAELMSGLGYKAEKGERPKAKPAKAAAPEEVPGETPDTTPPAPEGPDVPGNTPPETPAQPDTPGITPPDAPEQPDLPDETPEMPERPDNAPASPTDVPGTEPDSAPAEVPGGTPDRGPAPAPDEMPDSDPPVGIPAGTPTEIPPGTIAVGETAPEVAHDVTATTEPAEMETFYTFTWAGRGQRRGGEGQKGRRQGGQGQRPEGNRGDAPRGVKGKPGGKPNGKGEGRGEGRGDKRRGPKPERDERPRNFSSQPSREKKIDPDNPFAAALAGFKRD</sequence>
<feature type="compositionally biased region" description="Pro residues" evidence="5">
    <location>
        <begin position="887"/>
        <end position="903"/>
    </location>
</feature>
<proteinExistence type="predicted"/>
<reference evidence="7" key="1">
    <citation type="journal article" date="2013" name="Genome Announc.">
        <title>Draft Genome Sequence of Loktanella cinnabarina LL-001T, Isolated from Deep-Sea Floor Sediment.</title>
        <authorList>
            <person name="Nishi S."/>
            <person name="Tsubouchi T."/>
            <person name="Takaki Y."/>
            <person name="Koyanagi R."/>
            <person name="Satoh N."/>
            <person name="Maruyama T."/>
            <person name="Hatada Y."/>
        </authorList>
    </citation>
    <scope>NUCLEOTIDE SEQUENCE [LARGE SCALE GENOMIC DNA]</scope>
    <source>
        <strain evidence="7">LL-001</strain>
    </source>
</reference>
<keyword evidence="1" id="KW-0547">Nucleotide-binding</keyword>
<evidence type="ECO:0000256" key="4">
    <source>
        <dbReference type="ARBA" id="ARBA00022840"/>
    </source>
</evidence>
<keyword evidence="2" id="KW-0378">Hydrolase</keyword>
<dbReference type="GO" id="GO:0016787">
    <property type="term" value="F:hydrolase activity"/>
    <property type="evidence" value="ECO:0007669"/>
    <property type="project" value="UniProtKB-KW"/>
</dbReference>
<dbReference type="STRING" id="1337093.MBELCI_0060"/>
<dbReference type="Proteomes" id="UP000016566">
    <property type="component" value="Unassembled WGS sequence"/>
</dbReference>
<evidence type="ECO:0000313" key="8">
    <source>
        <dbReference type="Proteomes" id="UP000016566"/>
    </source>
</evidence>
<feature type="compositionally biased region" description="Low complexity" evidence="5">
    <location>
        <begin position="793"/>
        <end position="804"/>
    </location>
</feature>
<evidence type="ECO:0000256" key="5">
    <source>
        <dbReference type="SAM" id="MobiDB-lite"/>
    </source>
</evidence>
<feature type="compositionally biased region" description="Pro residues" evidence="5">
    <location>
        <begin position="808"/>
        <end position="827"/>
    </location>
</feature>
<evidence type="ECO:0000313" key="7">
    <source>
        <dbReference type="EMBL" id="GAD54008.1"/>
    </source>
</evidence>
<keyword evidence="4" id="KW-0067">ATP-binding</keyword>
<dbReference type="Pfam" id="PF00271">
    <property type="entry name" value="Helicase_C"/>
    <property type="match status" value="1"/>
</dbReference>